<evidence type="ECO:0000313" key="4">
    <source>
        <dbReference type="EMBL" id="MBB5287166.1"/>
    </source>
</evidence>
<reference evidence="4 5" key="1">
    <citation type="submission" date="2020-08" db="EMBL/GenBank/DDBJ databases">
        <title>Genomic Encyclopedia of Type Strains, Phase IV (KMG-IV): sequencing the most valuable type-strain genomes for metagenomic binning, comparative biology and taxonomic classification.</title>
        <authorList>
            <person name="Goeker M."/>
        </authorList>
    </citation>
    <scope>NUCLEOTIDE SEQUENCE [LARGE SCALE GENOMIC DNA]</scope>
    <source>
        <strain evidence="4 5">DSM 105074</strain>
    </source>
</reference>
<dbReference type="PANTHER" id="PTHR46825:SF7">
    <property type="entry name" value="D-ALANYL-D-ALANINE CARBOXYPEPTIDASE"/>
    <property type="match status" value="1"/>
</dbReference>
<dbReference type="InterPro" id="IPR050491">
    <property type="entry name" value="AmpC-like"/>
</dbReference>
<proteinExistence type="predicted"/>
<dbReference type="AlphaFoldDB" id="A0A840TS30"/>
<dbReference type="Gene3D" id="3.40.710.10">
    <property type="entry name" value="DD-peptidase/beta-lactamase superfamily"/>
    <property type="match status" value="1"/>
</dbReference>
<dbReference type="Pfam" id="PF11954">
    <property type="entry name" value="DUF3471"/>
    <property type="match status" value="1"/>
</dbReference>
<keyword evidence="1" id="KW-0732">Signal</keyword>
<evidence type="ECO:0000259" key="3">
    <source>
        <dbReference type="Pfam" id="PF11954"/>
    </source>
</evidence>
<keyword evidence="5" id="KW-1185">Reference proteome</keyword>
<protein>
    <submittedName>
        <fullName evidence="4">CubicO group peptidase (Beta-lactamase class C family)</fullName>
    </submittedName>
</protein>
<dbReference type="EMBL" id="JACHGF010000014">
    <property type="protein sequence ID" value="MBB5287166.1"/>
    <property type="molecule type" value="Genomic_DNA"/>
</dbReference>
<gene>
    <name evidence="4" type="ORF">HNQ92_005328</name>
</gene>
<organism evidence="4 5">
    <name type="scientific">Rhabdobacter roseus</name>
    <dbReference type="NCBI Taxonomy" id="1655419"/>
    <lineage>
        <taxon>Bacteria</taxon>
        <taxon>Pseudomonadati</taxon>
        <taxon>Bacteroidota</taxon>
        <taxon>Cytophagia</taxon>
        <taxon>Cytophagales</taxon>
        <taxon>Cytophagaceae</taxon>
        <taxon>Rhabdobacter</taxon>
    </lineage>
</organism>
<feature type="domain" description="Peptidase S12 Pab87-related C-terminal" evidence="3">
    <location>
        <begin position="364"/>
        <end position="439"/>
    </location>
</feature>
<dbReference type="InterPro" id="IPR021860">
    <property type="entry name" value="Peptidase_S12_Pab87-rel_C"/>
</dbReference>
<sequence length="453" mass="50845">MKPNYSSLKNLIFVALLLATCSCGSAQKLDTPAADSLFAFYDQHELFFVNALVKREGTLLYQGSAGYQNREAGIKNNPKTQFLIGSITKTYTATLIMQLVEEGQLKLDDKLARFYPALPNADRITLEMLLRHRSGLFNYTNAPTFAQEVSTPISKEQFLERFKSLKTNFVPDSRFEYSNTNYLLLGFIIEEITKDTYINQLQNRILNKLNLKDTYYGRPDDQTNFAKSYVFNGEKWLPTQPEWNTDWAAAAGGIATTASDLALFYEALFAGKLVSTQSLARMMELKEGYGFGLGTVPYGNRTFYGHGGGIETYYSYVGYNPDDKTLFVRLINGQKHLDPNDISIQILNAAYGAPLQFPSLTVKPEVEVAPGVLSRYEGTYAAPGFPLEIKVFVKDGKLYGQATGQSAFKLTSYSDTSFGFTMAKIEMNFFEKDGQQAFHFSQGPNKMDFVRKP</sequence>
<name>A0A840TS30_9BACT</name>
<dbReference type="SUPFAM" id="SSF56601">
    <property type="entry name" value="beta-lactamase/transpeptidase-like"/>
    <property type="match status" value="1"/>
</dbReference>
<dbReference type="PROSITE" id="PS51257">
    <property type="entry name" value="PROKAR_LIPOPROTEIN"/>
    <property type="match status" value="1"/>
</dbReference>
<feature type="domain" description="Beta-lactamase-related" evidence="2">
    <location>
        <begin position="50"/>
        <end position="336"/>
    </location>
</feature>
<dbReference type="RefSeq" id="WP_184178996.1">
    <property type="nucleotide sequence ID" value="NZ_JACHGF010000014.1"/>
</dbReference>
<evidence type="ECO:0000259" key="2">
    <source>
        <dbReference type="Pfam" id="PF00144"/>
    </source>
</evidence>
<feature type="chain" id="PRO_5032320364" evidence="1">
    <location>
        <begin position="27"/>
        <end position="453"/>
    </location>
</feature>
<dbReference type="PANTHER" id="PTHR46825">
    <property type="entry name" value="D-ALANYL-D-ALANINE-CARBOXYPEPTIDASE/ENDOPEPTIDASE AMPH"/>
    <property type="match status" value="1"/>
</dbReference>
<accession>A0A840TS30</accession>
<dbReference type="Proteomes" id="UP000557307">
    <property type="component" value="Unassembled WGS sequence"/>
</dbReference>
<dbReference type="InterPro" id="IPR012338">
    <property type="entry name" value="Beta-lactam/transpept-like"/>
</dbReference>
<evidence type="ECO:0000313" key="5">
    <source>
        <dbReference type="Proteomes" id="UP000557307"/>
    </source>
</evidence>
<comment type="caution">
    <text evidence="4">The sequence shown here is derived from an EMBL/GenBank/DDBJ whole genome shotgun (WGS) entry which is preliminary data.</text>
</comment>
<evidence type="ECO:0000256" key="1">
    <source>
        <dbReference type="SAM" id="SignalP"/>
    </source>
</evidence>
<dbReference type="Pfam" id="PF00144">
    <property type="entry name" value="Beta-lactamase"/>
    <property type="match status" value="1"/>
</dbReference>
<dbReference type="InterPro" id="IPR001466">
    <property type="entry name" value="Beta-lactam-related"/>
</dbReference>
<feature type="signal peptide" evidence="1">
    <location>
        <begin position="1"/>
        <end position="26"/>
    </location>
</feature>